<comment type="similarity">
    <text evidence="3">Belongs to the GRAS family.</text>
</comment>
<evidence type="ECO:0000313" key="5">
    <source>
        <dbReference type="Proteomes" id="UP001187471"/>
    </source>
</evidence>
<keyword evidence="5" id="KW-1185">Reference proteome</keyword>
<evidence type="ECO:0000256" key="3">
    <source>
        <dbReference type="PROSITE-ProRule" id="PRU01191"/>
    </source>
</evidence>
<protein>
    <submittedName>
        <fullName evidence="4">Uncharacterized protein</fullName>
    </submittedName>
</protein>
<proteinExistence type="inferred from homology"/>
<dbReference type="AlphaFoldDB" id="A0AA88QU61"/>
<gene>
    <name evidence="4" type="ORF">RJ640_000729</name>
</gene>
<organism evidence="4 5">
    <name type="scientific">Escallonia rubra</name>
    <dbReference type="NCBI Taxonomy" id="112253"/>
    <lineage>
        <taxon>Eukaryota</taxon>
        <taxon>Viridiplantae</taxon>
        <taxon>Streptophyta</taxon>
        <taxon>Embryophyta</taxon>
        <taxon>Tracheophyta</taxon>
        <taxon>Spermatophyta</taxon>
        <taxon>Magnoliopsida</taxon>
        <taxon>eudicotyledons</taxon>
        <taxon>Gunneridae</taxon>
        <taxon>Pentapetalae</taxon>
        <taxon>asterids</taxon>
        <taxon>campanulids</taxon>
        <taxon>Escalloniales</taxon>
        <taxon>Escalloniaceae</taxon>
        <taxon>Escallonia</taxon>
    </lineage>
</organism>
<accession>A0AA88QU61</accession>
<evidence type="ECO:0000256" key="2">
    <source>
        <dbReference type="ARBA" id="ARBA00023163"/>
    </source>
</evidence>
<sequence>MSTMFHSEQLYSNGFQENYSSPMVFGILHGEKATTQAQFQLLSDFRNLGDSPSQVNSSDSACSTIAEEDIVCPNYQHEHHVQQFFTEFGSSVDSCFRIASAPLQPCQEVNITKLLKIESEISELIEPQKESPISLPSLGVLNNFGSSLRRLECESYNVPVYETAFTTPSNGYMSTHAVLRLAGEKFIQSSQRLDDFSFSSHPFPASLYGHPYEETRDVELVEYILASAEKVGRQQYDRASKILNLCDELCSNKANPVRRLVYFFSEALREKIDRETGRITTKGLGKKQPFDIKEALMSPCAAAFAYHQKVPFHQLSQFTGIQLILESVGRARRVHIIDLEVRNGTHCTVLMQALAARGECSLEYLKITAVGTKSKSKIEETGKRLMEFARSMSIPFSFNVVMVPSMLDLEKDLFDLEFEEAVAVYSPFLLCTMLVKPEWLDSLMRVITIINPRVMVVAEIESNHNSPVFVNRFIEALFYYSTFFDALEDCIDHRDPNRCTLESMYLAQGIRNVVAAEGGERTSRHVKINVWRAFFARFGMVEMEISSSSMYQANLLLKNFACGSSCTLDRDGKCLMIGWKGAPVYSLSAWNFL</sequence>
<name>A0AA88QU61_9ASTE</name>
<feature type="region of interest" description="SAW" evidence="3">
    <location>
        <begin position="515"/>
        <end position="591"/>
    </location>
</feature>
<dbReference type="PROSITE" id="PS50985">
    <property type="entry name" value="GRAS"/>
    <property type="match status" value="1"/>
</dbReference>
<dbReference type="InterPro" id="IPR005202">
    <property type="entry name" value="TF_GRAS"/>
</dbReference>
<keyword evidence="1" id="KW-0805">Transcription regulation</keyword>
<comment type="caution">
    <text evidence="3">Lacks conserved residue(s) required for the propagation of feature annotation.</text>
</comment>
<feature type="region of interest" description="Leucine repeat II (LRII)" evidence="3">
    <location>
        <begin position="380"/>
        <end position="412"/>
    </location>
</feature>
<feature type="short sequence motif" description="VHIID" evidence="3">
    <location>
        <begin position="334"/>
        <end position="338"/>
    </location>
</feature>
<dbReference type="Pfam" id="PF03514">
    <property type="entry name" value="GRAS"/>
    <property type="match status" value="1"/>
</dbReference>
<keyword evidence="2" id="KW-0804">Transcription</keyword>
<dbReference type="PANTHER" id="PTHR31636">
    <property type="entry name" value="OSJNBA0084A10.13 PROTEIN-RELATED"/>
    <property type="match status" value="1"/>
</dbReference>
<evidence type="ECO:0000313" key="4">
    <source>
        <dbReference type="EMBL" id="KAK2974952.1"/>
    </source>
</evidence>
<comment type="caution">
    <text evidence="4">The sequence shown here is derived from an EMBL/GenBank/DDBJ whole genome shotgun (WGS) entry which is preliminary data.</text>
</comment>
<dbReference type="EMBL" id="JAVXUO010002262">
    <property type="protein sequence ID" value="KAK2974952.1"/>
    <property type="molecule type" value="Genomic_DNA"/>
</dbReference>
<dbReference type="Proteomes" id="UP001187471">
    <property type="component" value="Unassembled WGS sequence"/>
</dbReference>
<evidence type="ECO:0000256" key="1">
    <source>
        <dbReference type="ARBA" id="ARBA00023015"/>
    </source>
</evidence>
<reference evidence="4" key="1">
    <citation type="submission" date="2022-12" db="EMBL/GenBank/DDBJ databases">
        <title>Draft genome assemblies for two species of Escallonia (Escalloniales).</title>
        <authorList>
            <person name="Chanderbali A."/>
            <person name="Dervinis C."/>
            <person name="Anghel I."/>
            <person name="Soltis D."/>
            <person name="Soltis P."/>
            <person name="Zapata F."/>
        </authorList>
    </citation>
    <scope>NUCLEOTIDE SEQUENCE</scope>
    <source>
        <strain evidence="4">UCBG92.1500</strain>
        <tissue evidence="4">Leaf</tissue>
    </source>
</reference>